<dbReference type="AlphaFoldDB" id="A0A1G5S402"/>
<accession>A0A1G5S402</accession>
<keyword evidence="5 6" id="KW-0472">Membrane</keyword>
<dbReference type="GO" id="GO:0022857">
    <property type="term" value="F:transmembrane transporter activity"/>
    <property type="evidence" value="ECO:0007669"/>
    <property type="project" value="InterPro"/>
</dbReference>
<evidence type="ECO:0000256" key="2">
    <source>
        <dbReference type="ARBA" id="ARBA00022448"/>
    </source>
</evidence>
<dbReference type="InterPro" id="IPR053160">
    <property type="entry name" value="MFS_DHA3_Transporter"/>
</dbReference>
<feature type="transmembrane region" description="Helical" evidence="6">
    <location>
        <begin position="254"/>
        <end position="274"/>
    </location>
</feature>
<evidence type="ECO:0000259" key="7">
    <source>
        <dbReference type="PROSITE" id="PS50850"/>
    </source>
</evidence>
<dbReference type="Proteomes" id="UP000199428">
    <property type="component" value="Unassembled WGS sequence"/>
</dbReference>
<sequence length="368" mass="40420">MEFYMDKNKARNQIKKLYLIDSLGGLMIGGASWVALLAARGFSTVEIGFAESIFHVASIMFEIPSGALADVFGRKKIMIMSSIMTIISSICMILSKSFAGIAVTMVFSALSYNLASGTREALAYDSLKEAGIENEYNKFASNDLMIYQIFSSTGTLLIGVALMLGYKKANMVDIILAIICVAIAGTFFEIKTNLNQKKSVLGRFREVAVESVRFIKNNRKARFIIFFNAFTGAISILILFFLQAKLPEFGLPKLWLGPALFIMGLGAAIGAKVIQYFSKLRYMIIGSVSTLGVLLAFASIFTGNVWLIIIGGFIGAFFDNFLEVRTDVVLNDMVPSDQRATLMSINSFTFSVIMIVLSPIFGWIFSAI</sequence>
<feature type="transmembrane region" description="Helical" evidence="6">
    <location>
        <begin position="171"/>
        <end position="190"/>
    </location>
</feature>
<dbReference type="GO" id="GO:0005886">
    <property type="term" value="C:plasma membrane"/>
    <property type="evidence" value="ECO:0007669"/>
    <property type="project" value="UniProtKB-SubCell"/>
</dbReference>
<evidence type="ECO:0000256" key="1">
    <source>
        <dbReference type="ARBA" id="ARBA00004651"/>
    </source>
</evidence>
<protein>
    <submittedName>
        <fullName evidence="8">Major Facilitator Superfamily protein</fullName>
    </submittedName>
</protein>
<feature type="domain" description="Major facilitator superfamily (MFS) profile" evidence="7">
    <location>
        <begin position="1"/>
        <end position="368"/>
    </location>
</feature>
<dbReference type="InterPro" id="IPR036259">
    <property type="entry name" value="MFS_trans_sf"/>
</dbReference>
<feature type="transmembrane region" description="Helical" evidence="6">
    <location>
        <begin position="144"/>
        <end position="164"/>
    </location>
</feature>
<feature type="transmembrane region" description="Helical" evidence="6">
    <location>
        <begin position="17"/>
        <end position="40"/>
    </location>
</feature>
<gene>
    <name evidence="8" type="ORF">SAMN02910350_02631</name>
</gene>
<keyword evidence="4 6" id="KW-1133">Transmembrane helix</keyword>
<evidence type="ECO:0000313" key="9">
    <source>
        <dbReference type="Proteomes" id="UP000199428"/>
    </source>
</evidence>
<evidence type="ECO:0000256" key="3">
    <source>
        <dbReference type="ARBA" id="ARBA00022692"/>
    </source>
</evidence>
<evidence type="ECO:0000256" key="4">
    <source>
        <dbReference type="ARBA" id="ARBA00022989"/>
    </source>
</evidence>
<dbReference type="PANTHER" id="PTHR23530:SF1">
    <property type="entry name" value="PERMEASE, MAJOR FACILITATOR SUPERFAMILY-RELATED"/>
    <property type="match status" value="1"/>
</dbReference>
<organism evidence="8 9">
    <name type="scientific">Pseudobutyrivibrio xylanivorans</name>
    <dbReference type="NCBI Taxonomy" id="185007"/>
    <lineage>
        <taxon>Bacteria</taxon>
        <taxon>Bacillati</taxon>
        <taxon>Bacillota</taxon>
        <taxon>Clostridia</taxon>
        <taxon>Lachnospirales</taxon>
        <taxon>Lachnospiraceae</taxon>
        <taxon>Pseudobutyrivibrio</taxon>
    </lineage>
</organism>
<dbReference type="InterPro" id="IPR011701">
    <property type="entry name" value="MFS"/>
</dbReference>
<dbReference type="RefSeq" id="WP_143001208.1">
    <property type="nucleotide sequence ID" value="NZ_FMWK01000018.1"/>
</dbReference>
<dbReference type="EMBL" id="FMWK01000018">
    <property type="protein sequence ID" value="SCZ81094.1"/>
    <property type="molecule type" value="Genomic_DNA"/>
</dbReference>
<evidence type="ECO:0000256" key="6">
    <source>
        <dbReference type="SAM" id="Phobius"/>
    </source>
</evidence>
<dbReference type="InterPro" id="IPR005829">
    <property type="entry name" value="Sugar_transporter_CS"/>
</dbReference>
<dbReference type="SUPFAM" id="SSF103473">
    <property type="entry name" value="MFS general substrate transporter"/>
    <property type="match status" value="1"/>
</dbReference>
<evidence type="ECO:0000256" key="5">
    <source>
        <dbReference type="ARBA" id="ARBA00023136"/>
    </source>
</evidence>
<name>A0A1G5S402_PSEXY</name>
<evidence type="ECO:0000313" key="8">
    <source>
        <dbReference type="EMBL" id="SCZ81094.1"/>
    </source>
</evidence>
<dbReference type="Pfam" id="PF07690">
    <property type="entry name" value="MFS_1"/>
    <property type="match status" value="1"/>
</dbReference>
<feature type="transmembrane region" description="Helical" evidence="6">
    <location>
        <begin position="84"/>
        <end position="110"/>
    </location>
</feature>
<comment type="subcellular location">
    <subcellularLocation>
        <location evidence="1">Cell membrane</location>
        <topology evidence="1">Multi-pass membrane protein</topology>
    </subcellularLocation>
</comment>
<dbReference type="Gene3D" id="1.20.1250.20">
    <property type="entry name" value="MFS general substrate transporter like domains"/>
    <property type="match status" value="1"/>
</dbReference>
<dbReference type="PROSITE" id="PS50850">
    <property type="entry name" value="MFS"/>
    <property type="match status" value="1"/>
</dbReference>
<keyword evidence="2" id="KW-0813">Transport</keyword>
<feature type="transmembrane region" description="Helical" evidence="6">
    <location>
        <begin position="223"/>
        <end position="242"/>
    </location>
</feature>
<feature type="transmembrane region" description="Helical" evidence="6">
    <location>
        <begin position="342"/>
        <end position="365"/>
    </location>
</feature>
<reference evidence="8 9" key="1">
    <citation type="submission" date="2016-10" db="EMBL/GenBank/DDBJ databases">
        <authorList>
            <person name="de Groot N.N."/>
        </authorList>
    </citation>
    <scope>NUCLEOTIDE SEQUENCE [LARGE SCALE GENOMIC DNA]</scope>
    <source>
        <strain evidence="8 9">DSM 10317</strain>
    </source>
</reference>
<proteinExistence type="predicted"/>
<keyword evidence="3 6" id="KW-0812">Transmembrane</keyword>
<dbReference type="CDD" id="cd06174">
    <property type="entry name" value="MFS"/>
    <property type="match status" value="1"/>
</dbReference>
<dbReference type="PANTHER" id="PTHR23530">
    <property type="entry name" value="TRANSPORT PROTEIN-RELATED"/>
    <property type="match status" value="1"/>
</dbReference>
<dbReference type="InterPro" id="IPR020846">
    <property type="entry name" value="MFS_dom"/>
</dbReference>
<dbReference type="PROSITE" id="PS00216">
    <property type="entry name" value="SUGAR_TRANSPORT_1"/>
    <property type="match status" value="1"/>
</dbReference>